<reference evidence="1 2" key="1">
    <citation type="submission" date="2017-06" db="EMBL/GenBank/DDBJ databases">
        <authorList>
            <person name="Kim H.J."/>
            <person name="Triplett B.A."/>
        </authorList>
    </citation>
    <scope>NUCLEOTIDE SEQUENCE [LARGE SCALE GENOMIC DNA]</scope>
    <source>
        <strain evidence="1 2">DSM 43151</strain>
    </source>
</reference>
<sequence>MSDLHMEPDVVERCGDRLTETGGAVAAQARSFTGTRALTAAHSGISSALTLDFCRRNWSDRIDGHGTETSVLGDGFHYAVREYLVADARHAALLRGHSRVPGE</sequence>
<proteinExistence type="predicted"/>
<dbReference type="Proteomes" id="UP000198415">
    <property type="component" value="Unassembled WGS sequence"/>
</dbReference>
<accession>A0A238W4D6</accession>
<dbReference type="RefSeq" id="WP_143232220.1">
    <property type="nucleotide sequence ID" value="NZ_BOMU01000031.1"/>
</dbReference>
<gene>
    <name evidence="1" type="ORF">SAMN06264365_102130</name>
</gene>
<dbReference type="EMBL" id="FZNR01000002">
    <property type="protein sequence ID" value="SNR41033.1"/>
    <property type="molecule type" value="Genomic_DNA"/>
</dbReference>
<organism evidence="1 2">
    <name type="scientific">Actinoplanes regularis</name>
    <dbReference type="NCBI Taxonomy" id="52697"/>
    <lineage>
        <taxon>Bacteria</taxon>
        <taxon>Bacillati</taxon>
        <taxon>Actinomycetota</taxon>
        <taxon>Actinomycetes</taxon>
        <taxon>Micromonosporales</taxon>
        <taxon>Micromonosporaceae</taxon>
        <taxon>Actinoplanes</taxon>
    </lineage>
</organism>
<evidence type="ECO:0000313" key="1">
    <source>
        <dbReference type="EMBL" id="SNR41033.1"/>
    </source>
</evidence>
<dbReference type="AlphaFoldDB" id="A0A238W4D6"/>
<keyword evidence="2" id="KW-1185">Reference proteome</keyword>
<protein>
    <submittedName>
        <fullName evidence="1">Uncharacterized protein</fullName>
    </submittedName>
</protein>
<name>A0A238W4D6_9ACTN</name>
<evidence type="ECO:0000313" key="2">
    <source>
        <dbReference type="Proteomes" id="UP000198415"/>
    </source>
</evidence>